<comment type="caution">
    <text evidence="1">The sequence shown here is derived from an EMBL/GenBank/DDBJ whole genome shotgun (WGS) entry which is preliminary data.</text>
</comment>
<dbReference type="AlphaFoldDB" id="A0A6L2MW27"/>
<name>A0A6L2MW27_TANCI</name>
<evidence type="ECO:0000313" key="1">
    <source>
        <dbReference type="EMBL" id="GEU78206.1"/>
    </source>
</evidence>
<dbReference type="EMBL" id="BKCJ010007626">
    <property type="protein sequence ID" value="GEU78206.1"/>
    <property type="molecule type" value="Genomic_DNA"/>
</dbReference>
<reference evidence="1" key="1">
    <citation type="journal article" date="2019" name="Sci. Rep.">
        <title>Draft genome of Tanacetum cinerariifolium, the natural source of mosquito coil.</title>
        <authorList>
            <person name="Yamashiro T."/>
            <person name="Shiraishi A."/>
            <person name="Satake H."/>
            <person name="Nakayama K."/>
        </authorList>
    </citation>
    <scope>NUCLEOTIDE SEQUENCE</scope>
</reference>
<protein>
    <submittedName>
        <fullName evidence="1">Ribonuclease H-like domain-containing protein</fullName>
    </submittedName>
</protein>
<accession>A0A6L2MW27</accession>
<sequence length="323" mass="36680">MLLPQALPPLPLWNSSKWIPFFYHGSLLQSRIRFQKALKAELRSLELGDKSMDTYFWKIKSIATILAILGSPVTSEDVVEVQVSLSTRGLFVIFSYGSYGRIRNDFKFFHDSNAKLVTLVVPKYRVTIQKTCWTLHDPAIGAWNMDTGMFISRPKYIVEILERSHMVSCNPSRTLVDTESKLGDDGVLVYDLTLYLSLADADWAVVLLLEDKLQDPVYFLATAYSLGPLNVNRRFLVLVQRQSIVVLQMLLLRLRTKHIEINIHFVRDLVATGQVRVLHVPSRYQYADISTKGLPSTLFEEFHTSLSGMADRIIGMGSSIGKH</sequence>
<gene>
    <name evidence="1" type="ORF">Tci_050184</name>
</gene>
<organism evidence="1">
    <name type="scientific">Tanacetum cinerariifolium</name>
    <name type="common">Dalmatian daisy</name>
    <name type="synonym">Chrysanthemum cinerariifolium</name>
    <dbReference type="NCBI Taxonomy" id="118510"/>
    <lineage>
        <taxon>Eukaryota</taxon>
        <taxon>Viridiplantae</taxon>
        <taxon>Streptophyta</taxon>
        <taxon>Embryophyta</taxon>
        <taxon>Tracheophyta</taxon>
        <taxon>Spermatophyta</taxon>
        <taxon>Magnoliopsida</taxon>
        <taxon>eudicotyledons</taxon>
        <taxon>Gunneridae</taxon>
        <taxon>Pentapetalae</taxon>
        <taxon>asterids</taxon>
        <taxon>campanulids</taxon>
        <taxon>Asterales</taxon>
        <taxon>Asteraceae</taxon>
        <taxon>Asteroideae</taxon>
        <taxon>Anthemideae</taxon>
        <taxon>Anthemidinae</taxon>
        <taxon>Tanacetum</taxon>
    </lineage>
</organism>
<proteinExistence type="predicted"/>